<dbReference type="CDD" id="cd12885">
    <property type="entry name" value="SPRY_RanBP_like"/>
    <property type="match status" value="1"/>
</dbReference>
<dbReference type="PANTHER" id="PTHR12864">
    <property type="entry name" value="RAN BINDING PROTEIN 9-RELATED"/>
    <property type="match status" value="1"/>
</dbReference>
<dbReference type="InterPro" id="IPR043136">
    <property type="entry name" value="B30.2/SPRY_sf"/>
</dbReference>
<gene>
    <name evidence="3" type="ORF">Ae201684_006441</name>
</gene>
<accession>A0A6G0XAS7</accession>
<dbReference type="Gene3D" id="2.60.120.920">
    <property type="match status" value="1"/>
</dbReference>
<keyword evidence="4" id="KW-1185">Reference proteome</keyword>
<evidence type="ECO:0000313" key="3">
    <source>
        <dbReference type="EMBL" id="KAF0737266.1"/>
    </source>
</evidence>
<reference evidence="3 4" key="1">
    <citation type="submission" date="2019-07" db="EMBL/GenBank/DDBJ databases">
        <title>Genomics analysis of Aphanomyces spp. identifies a new class of oomycete effector associated with host adaptation.</title>
        <authorList>
            <person name="Gaulin E."/>
        </authorList>
    </citation>
    <scope>NUCLEOTIDE SEQUENCE [LARGE SCALE GENOMIC DNA]</scope>
    <source>
        <strain evidence="3 4">ATCC 201684</strain>
    </source>
</reference>
<dbReference type="AlphaFoldDB" id="A0A6G0XAS7"/>
<dbReference type="InterPro" id="IPR044736">
    <property type="entry name" value="Gid1/RanBPM/SPLA_SPRY"/>
</dbReference>
<organism evidence="3 4">
    <name type="scientific">Aphanomyces euteiches</name>
    <dbReference type="NCBI Taxonomy" id="100861"/>
    <lineage>
        <taxon>Eukaryota</taxon>
        <taxon>Sar</taxon>
        <taxon>Stramenopiles</taxon>
        <taxon>Oomycota</taxon>
        <taxon>Saprolegniomycetes</taxon>
        <taxon>Saprolegniales</taxon>
        <taxon>Verrucalvaceae</taxon>
        <taxon>Aphanomyces</taxon>
    </lineage>
</organism>
<proteinExistence type="predicted"/>
<dbReference type="Proteomes" id="UP000481153">
    <property type="component" value="Unassembled WGS sequence"/>
</dbReference>
<protein>
    <recommendedName>
        <fullName evidence="2">B30.2/SPRY domain-containing protein</fullName>
    </recommendedName>
</protein>
<feature type="domain" description="B30.2/SPRY" evidence="2">
    <location>
        <begin position="38"/>
        <end position="257"/>
    </location>
</feature>
<feature type="region of interest" description="Disordered" evidence="1">
    <location>
        <begin position="325"/>
        <end position="365"/>
    </location>
</feature>
<evidence type="ECO:0000259" key="2">
    <source>
        <dbReference type="PROSITE" id="PS50188"/>
    </source>
</evidence>
<dbReference type="InterPro" id="IPR001870">
    <property type="entry name" value="B30.2/SPRY"/>
</dbReference>
<sequence>MDSNLPCKLTLHLLGQCKTESACYRYLTHVVHQLPSYANIEHTHKAACHFEHHRFRAIQHNAGEIDSPLTISFEGGALGGDRCVRSNAPFSITPHAFVLRIREEGGQEAYQIGVSTSGYFEVTIENLEISNPPTEENQRHRPRRFGYVNDCVAIGIADRSFRVIGNQPGWRGTSYGYHGDDGHAFHRTSRGVPHGERFGPGDTVGCALVNQGATIVFTRNGVIAGPVIPCSEGCPLYPIVGIDTPHVIRWNFGQMPFVYAAHNLFGADGFDLYEKSEWEEESVLDNQDSDSDDSEDDDESIEMGYYFANEFGDDDFMMDEEFLDETVYDPLHDEEYEDVEDDDSDEENVYNDEDEDSMDVSTPQT</sequence>
<evidence type="ECO:0000313" key="4">
    <source>
        <dbReference type="Proteomes" id="UP000481153"/>
    </source>
</evidence>
<feature type="region of interest" description="Disordered" evidence="1">
    <location>
        <begin position="279"/>
        <end position="298"/>
    </location>
</feature>
<dbReference type="SUPFAM" id="SSF49899">
    <property type="entry name" value="Concanavalin A-like lectins/glucanases"/>
    <property type="match status" value="1"/>
</dbReference>
<comment type="caution">
    <text evidence="3">The sequence shown here is derived from an EMBL/GenBank/DDBJ whole genome shotgun (WGS) entry which is preliminary data.</text>
</comment>
<dbReference type="InterPro" id="IPR050618">
    <property type="entry name" value="Ubq-SigPath_Reg"/>
</dbReference>
<dbReference type="SMART" id="SM00449">
    <property type="entry name" value="SPRY"/>
    <property type="match status" value="1"/>
</dbReference>
<dbReference type="PROSITE" id="PS50188">
    <property type="entry name" value="B302_SPRY"/>
    <property type="match status" value="1"/>
</dbReference>
<dbReference type="InterPro" id="IPR013320">
    <property type="entry name" value="ConA-like_dom_sf"/>
</dbReference>
<dbReference type="EMBL" id="VJMJ01000084">
    <property type="protein sequence ID" value="KAF0737266.1"/>
    <property type="molecule type" value="Genomic_DNA"/>
</dbReference>
<evidence type="ECO:0000256" key="1">
    <source>
        <dbReference type="SAM" id="MobiDB-lite"/>
    </source>
</evidence>
<dbReference type="Pfam" id="PF00622">
    <property type="entry name" value="SPRY"/>
    <property type="match status" value="1"/>
</dbReference>
<name>A0A6G0XAS7_9STRA</name>
<feature type="compositionally biased region" description="Acidic residues" evidence="1">
    <location>
        <begin position="325"/>
        <end position="358"/>
    </location>
</feature>
<dbReference type="InterPro" id="IPR003877">
    <property type="entry name" value="SPRY_dom"/>
</dbReference>
<dbReference type="VEuPathDB" id="FungiDB:AeMF1_011167"/>